<dbReference type="Pfam" id="PF08100">
    <property type="entry name" value="Dimerisation"/>
    <property type="match status" value="1"/>
</dbReference>
<sequence length="426" mass="47064">MSALKASVEALVALIASSAQGAVAAYENHECDAPSLEGHLETRLSKNRDALMRNVRILEGACAQLCASLMPPATYMSMKAQGAIDVACLNVVLKAKVADILDSNTEGLDIAELASLTGLHTTKLLKVMRNLASKHIFTEVFPNVFSQNDLSRILKEDNPVSLVVGMRVDEDFRYAMCNLHRSMQDPLYSQSLAPNRSAFSYGIHDEVPNGTFYDYKFNRAMDGMAEINGHHSIVQEYPWCHLPDGTTICDVGCGVGIVTQVLSHTRVAWDQCQSKILTSGRVQFVPLDFFRCSPLRQITHNWSDEQCLKILKNIRSVMNPGSRVLIHDIILLSNKIPIKTEGCFSQAPKPLLPNFGVGSARLFSQDISMMALFNAGERTLDEIKTLGSSAGLTFVKFYDLLDTGLVEFEIETATKRYGRGEDHEDL</sequence>
<dbReference type="GO" id="GO:0008171">
    <property type="term" value="F:O-methyltransferase activity"/>
    <property type="evidence" value="ECO:0007669"/>
    <property type="project" value="InterPro"/>
</dbReference>
<dbReference type="InterPro" id="IPR001077">
    <property type="entry name" value="COMT_C"/>
</dbReference>
<keyword evidence="3" id="KW-0949">S-adenosyl-L-methionine</keyword>
<dbReference type="InterPro" id="IPR016461">
    <property type="entry name" value="COMT-like"/>
</dbReference>
<keyword evidence="4" id="KW-0732">Signal</keyword>
<keyword evidence="1" id="KW-0489">Methyltransferase</keyword>
<dbReference type="SUPFAM" id="SSF46785">
    <property type="entry name" value="Winged helix' DNA-binding domain"/>
    <property type="match status" value="1"/>
</dbReference>
<dbReference type="AlphaFoldDB" id="A0A4R0RES4"/>
<dbReference type="Pfam" id="PF00891">
    <property type="entry name" value="Methyltransf_2"/>
    <property type="match status" value="1"/>
</dbReference>
<evidence type="ECO:0000256" key="2">
    <source>
        <dbReference type="ARBA" id="ARBA00022679"/>
    </source>
</evidence>
<feature type="signal peptide" evidence="4">
    <location>
        <begin position="1"/>
        <end position="24"/>
    </location>
</feature>
<dbReference type="PANTHER" id="PTHR43712">
    <property type="entry name" value="PUTATIVE (AFU_ORTHOLOGUE AFUA_4G14580)-RELATED"/>
    <property type="match status" value="1"/>
</dbReference>
<dbReference type="EMBL" id="RWJN01000322">
    <property type="protein sequence ID" value="TCD63099.1"/>
    <property type="molecule type" value="Genomic_DNA"/>
</dbReference>
<dbReference type="GO" id="GO:0032259">
    <property type="term" value="P:methylation"/>
    <property type="evidence" value="ECO:0007669"/>
    <property type="project" value="UniProtKB-KW"/>
</dbReference>
<feature type="chain" id="PRO_5020848899" evidence="4">
    <location>
        <begin position="25"/>
        <end position="426"/>
    </location>
</feature>
<evidence type="ECO:0000313" key="7">
    <source>
        <dbReference type="EMBL" id="TCD63099.1"/>
    </source>
</evidence>
<evidence type="ECO:0000259" key="5">
    <source>
        <dbReference type="Pfam" id="PF00891"/>
    </source>
</evidence>
<dbReference type="PROSITE" id="PS51683">
    <property type="entry name" value="SAM_OMT_II"/>
    <property type="match status" value="1"/>
</dbReference>
<dbReference type="InterPro" id="IPR036390">
    <property type="entry name" value="WH_DNA-bd_sf"/>
</dbReference>
<dbReference type="SUPFAM" id="SSF53335">
    <property type="entry name" value="S-adenosyl-L-methionine-dependent methyltransferases"/>
    <property type="match status" value="1"/>
</dbReference>
<keyword evidence="2" id="KW-0808">Transferase</keyword>
<dbReference type="Gene3D" id="1.10.10.10">
    <property type="entry name" value="Winged helix-like DNA-binding domain superfamily/Winged helix DNA-binding domain"/>
    <property type="match status" value="1"/>
</dbReference>
<dbReference type="Proteomes" id="UP000292702">
    <property type="component" value="Unassembled WGS sequence"/>
</dbReference>
<dbReference type="InterPro" id="IPR029063">
    <property type="entry name" value="SAM-dependent_MTases_sf"/>
</dbReference>
<name>A0A4R0RES4_9APHY</name>
<dbReference type="InterPro" id="IPR036388">
    <property type="entry name" value="WH-like_DNA-bd_sf"/>
</dbReference>
<evidence type="ECO:0000256" key="4">
    <source>
        <dbReference type="SAM" id="SignalP"/>
    </source>
</evidence>
<reference evidence="7 8" key="1">
    <citation type="submission" date="2018-11" db="EMBL/GenBank/DDBJ databases">
        <title>Genome assembly of Steccherinum ochraceum LE-BIN_3174, the white-rot fungus of the Steccherinaceae family (The Residual Polyporoid clade, Polyporales, Basidiomycota).</title>
        <authorList>
            <person name="Fedorova T.V."/>
            <person name="Glazunova O.A."/>
            <person name="Landesman E.O."/>
            <person name="Moiseenko K.V."/>
            <person name="Psurtseva N.V."/>
            <person name="Savinova O.S."/>
            <person name="Shakhova N.V."/>
            <person name="Tyazhelova T.V."/>
            <person name="Vasina D.V."/>
        </authorList>
    </citation>
    <scope>NUCLEOTIDE SEQUENCE [LARGE SCALE GENOMIC DNA]</scope>
    <source>
        <strain evidence="7 8">LE-BIN_3174</strain>
    </source>
</reference>
<feature type="domain" description="O-methyltransferase C-terminal" evidence="5">
    <location>
        <begin position="204"/>
        <end position="391"/>
    </location>
</feature>
<evidence type="ECO:0000256" key="3">
    <source>
        <dbReference type="ARBA" id="ARBA00022691"/>
    </source>
</evidence>
<evidence type="ECO:0000313" key="8">
    <source>
        <dbReference type="Proteomes" id="UP000292702"/>
    </source>
</evidence>
<evidence type="ECO:0000259" key="6">
    <source>
        <dbReference type="Pfam" id="PF08100"/>
    </source>
</evidence>
<feature type="domain" description="O-methyltransferase dimerisation" evidence="6">
    <location>
        <begin position="81"/>
        <end position="154"/>
    </location>
</feature>
<dbReference type="InterPro" id="IPR012967">
    <property type="entry name" value="COMT_dimerisation"/>
</dbReference>
<protein>
    <submittedName>
        <fullName evidence="7">Uncharacterized protein</fullName>
    </submittedName>
</protein>
<keyword evidence="8" id="KW-1185">Reference proteome</keyword>
<comment type="caution">
    <text evidence="7">The sequence shown here is derived from an EMBL/GenBank/DDBJ whole genome shotgun (WGS) entry which is preliminary data.</text>
</comment>
<evidence type="ECO:0000256" key="1">
    <source>
        <dbReference type="ARBA" id="ARBA00022603"/>
    </source>
</evidence>
<organism evidence="7 8">
    <name type="scientific">Steccherinum ochraceum</name>
    <dbReference type="NCBI Taxonomy" id="92696"/>
    <lineage>
        <taxon>Eukaryota</taxon>
        <taxon>Fungi</taxon>
        <taxon>Dikarya</taxon>
        <taxon>Basidiomycota</taxon>
        <taxon>Agaricomycotina</taxon>
        <taxon>Agaricomycetes</taxon>
        <taxon>Polyporales</taxon>
        <taxon>Steccherinaceae</taxon>
        <taxon>Steccherinum</taxon>
    </lineage>
</organism>
<dbReference type="OrthoDB" id="2410195at2759"/>
<proteinExistence type="predicted"/>
<gene>
    <name evidence="7" type="ORF">EIP91_006003</name>
</gene>
<dbReference type="PANTHER" id="PTHR43712:SF2">
    <property type="entry name" value="O-METHYLTRANSFERASE CICE"/>
    <property type="match status" value="1"/>
</dbReference>
<dbReference type="Gene3D" id="3.40.50.150">
    <property type="entry name" value="Vaccinia Virus protein VP39"/>
    <property type="match status" value="1"/>
</dbReference>
<accession>A0A4R0RES4</accession>